<comment type="similarity">
    <text evidence="1 9">Belongs to the lysophospholipase family.</text>
</comment>
<dbReference type="InterPro" id="IPR002642">
    <property type="entry name" value="LysoPLipase_cat_dom"/>
</dbReference>
<feature type="domain" description="PLA2c" evidence="10">
    <location>
        <begin position="99"/>
        <end position="672"/>
    </location>
</feature>
<keyword evidence="6 8" id="KW-0443">Lipid metabolism</keyword>
<dbReference type="GeneID" id="18924016"/>
<dbReference type="InterPro" id="IPR016035">
    <property type="entry name" value="Acyl_Trfase/lysoPLipase"/>
</dbReference>
<dbReference type="InParanoid" id="F4RZ67"/>
<dbReference type="eggNOG" id="KOG1325">
    <property type="taxonomic scope" value="Eukaryota"/>
</dbReference>
<dbReference type="SMART" id="SM00022">
    <property type="entry name" value="PLAc"/>
    <property type="match status" value="1"/>
</dbReference>
<organism evidence="12">
    <name type="scientific">Melampsora larici-populina (strain 98AG31 / pathotype 3-4-7)</name>
    <name type="common">Poplar leaf rust fungus</name>
    <dbReference type="NCBI Taxonomy" id="747676"/>
    <lineage>
        <taxon>Eukaryota</taxon>
        <taxon>Fungi</taxon>
        <taxon>Dikarya</taxon>
        <taxon>Basidiomycota</taxon>
        <taxon>Pucciniomycotina</taxon>
        <taxon>Pucciniomycetes</taxon>
        <taxon>Pucciniales</taxon>
        <taxon>Melampsoraceae</taxon>
        <taxon>Melampsora</taxon>
    </lineage>
</organism>
<evidence type="ECO:0000256" key="9">
    <source>
        <dbReference type="RuleBase" id="RU362103"/>
    </source>
</evidence>
<comment type="catalytic activity">
    <reaction evidence="9">
        <text>a 1-acyl-sn-glycero-3-phosphocholine + H2O = sn-glycerol 3-phosphocholine + a fatty acid + H(+)</text>
        <dbReference type="Rhea" id="RHEA:15177"/>
        <dbReference type="ChEBI" id="CHEBI:15377"/>
        <dbReference type="ChEBI" id="CHEBI:15378"/>
        <dbReference type="ChEBI" id="CHEBI:16870"/>
        <dbReference type="ChEBI" id="CHEBI:28868"/>
        <dbReference type="ChEBI" id="CHEBI:58168"/>
        <dbReference type="EC" id="3.1.1.5"/>
    </reaction>
</comment>
<keyword evidence="7" id="KW-0325">Glycoprotein</keyword>
<evidence type="ECO:0000256" key="1">
    <source>
        <dbReference type="ARBA" id="ARBA00008780"/>
    </source>
</evidence>
<evidence type="ECO:0000256" key="4">
    <source>
        <dbReference type="ARBA" id="ARBA00022801"/>
    </source>
</evidence>
<dbReference type="PROSITE" id="PS51210">
    <property type="entry name" value="PLA2C"/>
    <property type="match status" value="1"/>
</dbReference>
<keyword evidence="4 8" id="KW-0378">Hydrolase</keyword>
<dbReference type="KEGG" id="mlr:MELLADRAFT_110259"/>
<evidence type="ECO:0000256" key="2">
    <source>
        <dbReference type="ARBA" id="ARBA00013274"/>
    </source>
</evidence>
<dbReference type="AlphaFoldDB" id="F4RZ67"/>
<dbReference type="STRING" id="747676.F4RZ67"/>
<dbReference type="Gene3D" id="3.40.1090.10">
    <property type="entry name" value="Cytosolic phospholipase A2 catalytic domain"/>
    <property type="match status" value="1"/>
</dbReference>
<keyword evidence="3" id="KW-0732">Signal</keyword>
<sequence>MFKILNHSILISITHLLLISFFYTSALPTLNQPSSIHLIQCPHDFSLRNAGTKESQTLNPSELNYIQSRRQEVVGPAYNTYFRNVKHSLKKATHAQKKKNPASDSIADALGGLYTTISHLIDSDSDTTLPDYIESILTSNDLDILPRTALAASGGGYRASLYSSGVLNAFDGRNKTSIHVGTGGLLQASDYLVGLSGGSWVVTALAQANFPTLYDLALSKHAHQKKDKNSQFGSLLLQYDLFSPADNQTVSDGKEIDDKNKQYVTDVLTKMGQKLKAGFHVTMADFWSLVLRYHITNGTTENNFFDDSLPHGIDVTFSGIQKLSTFQRFEQPFPIITALAISPGQDETQKQPKALIPLTNTAYEFTPIESGSWDENLASFIPTEYLGTRLRGGKSESQQCAQGFDQASYLSAISSDIFPNLNTSEAFFFGQSSIHTIISLINTTFESSQPGISIDTASVPNPFLELGSDTYLDKASTELRLLDGGLDGAVTPYLPLLIPARKVDIIIGIDSISLVNDGTEGPNYATGASLQATFARAQLASGAYSFPNVPSSEEEFEKLRSHPTFFGCDETDSPLIVWIANSAPLDGSLGITNTSIDQIKYSNTQAEAFLGAASEIAYRGFPTEEDVQNQNFRDPLWSACLACAVVDRSRERQNIPREGLCSRCFERYCWSS</sequence>
<proteinExistence type="inferred from homology"/>
<dbReference type="SUPFAM" id="SSF52151">
    <property type="entry name" value="FabD/lysophospholipase-like"/>
    <property type="match status" value="1"/>
</dbReference>
<gene>
    <name evidence="11" type="ORF">MELLADRAFT_110259</name>
</gene>
<dbReference type="EMBL" id="GL883131">
    <property type="protein sequence ID" value="EGG02357.1"/>
    <property type="molecule type" value="Genomic_DNA"/>
</dbReference>
<dbReference type="GO" id="GO:0004623">
    <property type="term" value="F:phospholipase A2 activity"/>
    <property type="evidence" value="ECO:0007669"/>
    <property type="project" value="TreeGrafter"/>
</dbReference>
<evidence type="ECO:0000256" key="3">
    <source>
        <dbReference type="ARBA" id="ARBA00022729"/>
    </source>
</evidence>
<protein>
    <recommendedName>
        <fullName evidence="2 9">Lysophospholipase</fullName>
        <ecNumber evidence="2 9">3.1.1.5</ecNumber>
    </recommendedName>
</protein>
<dbReference type="RefSeq" id="XP_007414342.1">
    <property type="nucleotide sequence ID" value="XM_007414280.1"/>
</dbReference>
<dbReference type="GO" id="GO:0005829">
    <property type="term" value="C:cytosol"/>
    <property type="evidence" value="ECO:0007669"/>
    <property type="project" value="TreeGrafter"/>
</dbReference>
<dbReference type="Pfam" id="PF01735">
    <property type="entry name" value="PLA2_B"/>
    <property type="match status" value="1"/>
</dbReference>
<dbReference type="OrthoDB" id="4084751at2759"/>
<evidence type="ECO:0000313" key="11">
    <source>
        <dbReference type="EMBL" id="EGG02357.1"/>
    </source>
</evidence>
<evidence type="ECO:0000256" key="8">
    <source>
        <dbReference type="PROSITE-ProRule" id="PRU00555"/>
    </source>
</evidence>
<dbReference type="HOGENOM" id="CLU_014602_1_0_1"/>
<keyword evidence="5 8" id="KW-0442">Lipid degradation</keyword>
<dbReference type="GO" id="GO:0004622">
    <property type="term" value="F:phosphatidylcholine lysophospholipase activity"/>
    <property type="evidence" value="ECO:0007669"/>
    <property type="project" value="UniProtKB-EC"/>
</dbReference>
<name>F4RZ67_MELLP</name>
<dbReference type="PANTHER" id="PTHR10728">
    <property type="entry name" value="CYTOSOLIC PHOSPHOLIPASE A2"/>
    <property type="match status" value="1"/>
</dbReference>
<keyword evidence="12" id="KW-1185">Reference proteome</keyword>
<dbReference type="Proteomes" id="UP000001072">
    <property type="component" value="Unassembled WGS sequence"/>
</dbReference>
<dbReference type="PANTHER" id="PTHR10728:SF33">
    <property type="entry name" value="LYSOPHOSPHOLIPASE 1-RELATED"/>
    <property type="match status" value="1"/>
</dbReference>
<evidence type="ECO:0000256" key="7">
    <source>
        <dbReference type="ARBA" id="ARBA00023180"/>
    </source>
</evidence>
<accession>F4RZ67</accession>
<evidence type="ECO:0000313" key="12">
    <source>
        <dbReference type="Proteomes" id="UP000001072"/>
    </source>
</evidence>
<reference evidence="12" key="1">
    <citation type="journal article" date="2011" name="Proc. Natl. Acad. Sci. U.S.A.">
        <title>Obligate biotrophy features unraveled by the genomic analysis of rust fungi.</title>
        <authorList>
            <person name="Duplessis S."/>
            <person name="Cuomo C.A."/>
            <person name="Lin Y.-C."/>
            <person name="Aerts A."/>
            <person name="Tisserant E."/>
            <person name="Veneault-Fourrey C."/>
            <person name="Joly D.L."/>
            <person name="Hacquard S."/>
            <person name="Amselem J."/>
            <person name="Cantarel B.L."/>
            <person name="Chiu R."/>
            <person name="Coutinho P.M."/>
            <person name="Feau N."/>
            <person name="Field M."/>
            <person name="Frey P."/>
            <person name="Gelhaye E."/>
            <person name="Goldberg J."/>
            <person name="Grabherr M.G."/>
            <person name="Kodira C.D."/>
            <person name="Kohler A."/>
            <person name="Kuees U."/>
            <person name="Lindquist E.A."/>
            <person name="Lucas S.M."/>
            <person name="Mago R."/>
            <person name="Mauceli E."/>
            <person name="Morin E."/>
            <person name="Murat C."/>
            <person name="Pangilinan J.L."/>
            <person name="Park R."/>
            <person name="Pearson M."/>
            <person name="Quesneville H."/>
            <person name="Rouhier N."/>
            <person name="Sakthikumar S."/>
            <person name="Salamov A.A."/>
            <person name="Schmutz J."/>
            <person name="Selles B."/>
            <person name="Shapiro H."/>
            <person name="Tanguay P."/>
            <person name="Tuskan G.A."/>
            <person name="Henrissat B."/>
            <person name="Van de Peer Y."/>
            <person name="Rouze P."/>
            <person name="Ellis J.G."/>
            <person name="Dodds P.N."/>
            <person name="Schein J.E."/>
            <person name="Zhong S."/>
            <person name="Hamelin R.C."/>
            <person name="Grigoriev I.V."/>
            <person name="Szabo L.J."/>
            <person name="Martin F."/>
        </authorList>
    </citation>
    <scope>NUCLEOTIDE SEQUENCE [LARGE SCALE GENOMIC DNA]</scope>
    <source>
        <strain evidence="12">98AG31 / pathotype 3-4-7</strain>
    </source>
</reference>
<evidence type="ECO:0000256" key="6">
    <source>
        <dbReference type="ARBA" id="ARBA00023098"/>
    </source>
</evidence>
<dbReference type="GO" id="GO:0046475">
    <property type="term" value="P:glycerophospholipid catabolic process"/>
    <property type="evidence" value="ECO:0007669"/>
    <property type="project" value="TreeGrafter"/>
</dbReference>
<evidence type="ECO:0000259" key="10">
    <source>
        <dbReference type="PROSITE" id="PS51210"/>
    </source>
</evidence>
<evidence type="ECO:0000256" key="5">
    <source>
        <dbReference type="ARBA" id="ARBA00022963"/>
    </source>
</evidence>
<dbReference type="EC" id="3.1.1.5" evidence="2 9"/>
<dbReference type="VEuPathDB" id="FungiDB:MELLADRAFT_110259"/>